<name>A0A9N9F7U0_9GLOM</name>
<comment type="caution">
    <text evidence="1">The sequence shown here is derived from an EMBL/GenBank/DDBJ whole genome shotgun (WGS) entry which is preliminary data.</text>
</comment>
<evidence type="ECO:0000313" key="2">
    <source>
        <dbReference type="Proteomes" id="UP000789570"/>
    </source>
</evidence>
<dbReference type="AlphaFoldDB" id="A0A9N9F7U0"/>
<proteinExistence type="predicted"/>
<protein>
    <submittedName>
        <fullName evidence="1">14871_t:CDS:1</fullName>
    </submittedName>
</protein>
<sequence>MCQSVCFHVHQVQFSEIPVSDDGLFEPFFNKVEDSAKSLIETDEDRELDLKSLISIVSFNNILEVWKISRYNYLKFYQHVILLNTEEYLYTCFMLVTYGIICRHFFKVFVESSNAYFHLTLISKCCIRMNILIQAISVLVR</sequence>
<dbReference type="Proteomes" id="UP000789570">
    <property type="component" value="Unassembled WGS sequence"/>
</dbReference>
<organism evidence="1 2">
    <name type="scientific">Funneliformis caledonium</name>
    <dbReference type="NCBI Taxonomy" id="1117310"/>
    <lineage>
        <taxon>Eukaryota</taxon>
        <taxon>Fungi</taxon>
        <taxon>Fungi incertae sedis</taxon>
        <taxon>Mucoromycota</taxon>
        <taxon>Glomeromycotina</taxon>
        <taxon>Glomeromycetes</taxon>
        <taxon>Glomerales</taxon>
        <taxon>Glomeraceae</taxon>
        <taxon>Funneliformis</taxon>
    </lineage>
</organism>
<gene>
    <name evidence="1" type="ORF">FCALED_LOCUS4416</name>
</gene>
<dbReference type="OrthoDB" id="2411055at2759"/>
<keyword evidence="2" id="KW-1185">Reference proteome</keyword>
<reference evidence="1" key="1">
    <citation type="submission" date="2021-06" db="EMBL/GenBank/DDBJ databases">
        <authorList>
            <person name="Kallberg Y."/>
            <person name="Tangrot J."/>
            <person name="Rosling A."/>
        </authorList>
    </citation>
    <scope>NUCLEOTIDE SEQUENCE</scope>
    <source>
        <strain evidence="1">UK204</strain>
    </source>
</reference>
<dbReference type="EMBL" id="CAJVPQ010000864">
    <property type="protein sequence ID" value="CAG8515366.1"/>
    <property type="molecule type" value="Genomic_DNA"/>
</dbReference>
<accession>A0A9N9F7U0</accession>
<evidence type="ECO:0000313" key="1">
    <source>
        <dbReference type="EMBL" id="CAG8515366.1"/>
    </source>
</evidence>